<feature type="binding site" evidence="11 12">
    <location>
        <position position="57"/>
    </location>
    <ligand>
        <name>ATP</name>
        <dbReference type="ChEBI" id="CHEBI:30616"/>
    </ligand>
</feature>
<dbReference type="GO" id="GO:0005524">
    <property type="term" value="F:ATP binding"/>
    <property type="evidence" value="ECO:0007669"/>
    <property type="project" value="UniProtKB-UniRule"/>
</dbReference>
<dbReference type="Proteomes" id="UP000886110">
    <property type="component" value="Unassembled WGS sequence"/>
</dbReference>
<dbReference type="GO" id="GO:0006241">
    <property type="term" value="P:CTP biosynthetic process"/>
    <property type="evidence" value="ECO:0007669"/>
    <property type="project" value="UniProtKB-UniRule"/>
</dbReference>
<comment type="similarity">
    <text evidence="2 11 12 13">Belongs to the NDK family.</text>
</comment>
<keyword evidence="8 11" id="KW-0067">ATP-binding</keyword>
<dbReference type="InterPro" id="IPR036850">
    <property type="entry name" value="NDK-like_dom_sf"/>
</dbReference>
<dbReference type="PANTHER" id="PTHR46161">
    <property type="entry name" value="NUCLEOSIDE DIPHOSPHATE KINASE"/>
    <property type="match status" value="1"/>
</dbReference>
<dbReference type="InterPro" id="IPR001564">
    <property type="entry name" value="Nucleoside_diP_kinase"/>
</dbReference>
<evidence type="ECO:0000256" key="12">
    <source>
        <dbReference type="PROSITE-ProRule" id="PRU00706"/>
    </source>
</evidence>
<evidence type="ECO:0000259" key="15">
    <source>
        <dbReference type="SMART" id="SM00562"/>
    </source>
</evidence>
<feature type="binding site" evidence="11 12">
    <location>
        <position position="112"/>
    </location>
    <ligand>
        <name>ATP</name>
        <dbReference type="ChEBI" id="CHEBI:30616"/>
    </ligand>
</feature>
<dbReference type="FunFam" id="3.30.70.141:FF:000017">
    <property type="entry name" value="Nucleoside diphosphate kinase"/>
    <property type="match status" value="1"/>
</dbReference>
<dbReference type="HAMAP" id="MF_00451">
    <property type="entry name" value="NDP_kinase"/>
    <property type="match status" value="1"/>
</dbReference>
<keyword evidence="10 11" id="KW-0546">Nucleotide metabolism</keyword>
<keyword evidence="9 11" id="KW-0460">Magnesium</keyword>
<sequence>MESTLLIIKPDAVKKRVIGKVISLIEASPLRIEDMKMDHFSREKAEKFYAVHKGKPFYEALIDFMTSGKILAIKLSGENAVEVLRKIIGATDPAKAGEGTIRKLYGTDIQKNAVHASDSLENAKKEIPFFFEGENG</sequence>
<dbReference type="EC" id="2.7.4.6" evidence="11 14"/>
<evidence type="ECO:0000256" key="3">
    <source>
        <dbReference type="ARBA" id="ARBA00022490"/>
    </source>
</evidence>
<evidence type="ECO:0000256" key="11">
    <source>
        <dbReference type="HAMAP-Rule" id="MF_00451"/>
    </source>
</evidence>
<evidence type="ECO:0000256" key="1">
    <source>
        <dbReference type="ARBA" id="ARBA00001946"/>
    </source>
</evidence>
<feature type="binding site" evidence="11 12">
    <location>
        <position position="85"/>
    </location>
    <ligand>
        <name>ATP</name>
        <dbReference type="ChEBI" id="CHEBI:30616"/>
    </ligand>
</feature>
<evidence type="ECO:0000256" key="5">
    <source>
        <dbReference type="ARBA" id="ARBA00022723"/>
    </source>
</evidence>
<dbReference type="SMART" id="SM00562">
    <property type="entry name" value="NDK"/>
    <property type="match status" value="1"/>
</dbReference>
<evidence type="ECO:0000256" key="7">
    <source>
        <dbReference type="ARBA" id="ARBA00022777"/>
    </source>
</evidence>
<keyword evidence="3 11" id="KW-0963">Cytoplasm</keyword>
<comment type="function">
    <text evidence="11">Major role in the synthesis of nucleoside triphosphates other than ATP. The ATP gamma phosphate is transferred to the NDP beta phosphate via a ping-pong mechanism, using a phosphorylated active-site intermediate.</text>
</comment>
<comment type="catalytic activity">
    <reaction evidence="11 14">
        <text>a 2'-deoxyribonucleoside 5'-diphosphate + ATP = a 2'-deoxyribonucleoside 5'-triphosphate + ADP</text>
        <dbReference type="Rhea" id="RHEA:44640"/>
        <dbReference type="ChEBI" id="CHEBI:30616"/>
        <dbReference type="ChEBI" id="CHEBI:61560"/>
        <dbReference type="ChEBI" id="CHEBI:73316"/>
        <dbReference type="ChEBI" id="CHEBI:456216"/>
        <dbReference type="EC" id="2.7.4.6"/>
    </reaction>
</comment>
<comment type="subcellular location">
    <subcellularLocation>
        <location evidence="11">Cytoplasm</location>
    </subcellularLocation>
</comment>
<dbReference type="GO" id="GO:0046872">
    <property type="term" value="F:metal ion binding"/>
    <property type="evidence" value="ECO:0007669"/>
    <property type="project" value="UniProtKB-KW"/>
</dbReference>
<dbReference type="GO" id="GO:0004550">
    <property type="term" value="F:nucleoside diphosphate kinase activity"/>
    <property type="evidence" value="ECO:0007669"/>
    <property type="project" value="UniProtKB-UniRule"/>
</dbReference>
<evidence type="ECO:0000313" key="16">
    <source>
        <dbReference type="EMBL" id="HHE05013.1"/>
    </source>
</evidence>
<evidence type="ECO:0000256" key="10">
    <source>
        <dbReference type="ARBA" id="ARBA00023080"/>
    </source>
</evidence>
<dbReference type="InterPro" id="IPR023005">
    <property type="entry name" value="Nucleoside_diP_kinase_AS"/>
</dbReference>
<feature type="binding site" evidence="11 12">
    <location>
        <position position="102"/>
    </location>
    <ligand>
        <name>ATP</name>
        <dbReference type="ChEBI" id="CHEBI:30616"/>
    </ligand>
</feature>
<name>A0A7C5HGG6_UNCW3</name>
<keyword evidence="11" id="KW-0597">Phosphoprotein</keyword>
<evidence type="ECO:0000256" key="9">
    <source>
        <dbReference type="ARBA" id="ARBA00022842"/>
    </source>
</evidence>
<evidence type="ECO:0000256" key="13">
    <source>
        <dbReference type="RuleBase" id="RU004011"/>
    </source>
</evidence>
<feature type="binding site" evidence="11 12">
    <location>
        <position position="9"/>
    </location>
    <ligand>
        <name>ATP</name>
        <dbReference type="ChEBI" id="CHEBI:30616"/>
    </ligand>
</feature>
<comment type="subunit">
    <text evidence="11">Homotetramer.</text>
</comment>
<dbReference type="NCBIfam" id="NF001908">
    <property type="entry name" value="PRK00668.1"/>
    <property type="match status" value="1"/>
</dbReference>
<evidence type="ECO:0000256" key="2">
    <source>
        <dbReference type="ARBA" id="ARBA00008142"/>
    </source>
</evidence>
<dbReference type="GO" id="GO:0005737">
    <property type="term" value="C:cytoplasm"/>
    <property type="evidence" value="ECO:0007669"/>
    <property type="project" value="UniProtKB-SubCell"/>
</dbReference>
<evidence type="ECO:0000256" key="6">
    <source>
        <dbReference type="ARBA" id="ARBA00022741"/>
    </source>
</evidence>
<dbReference type="EMBL" id="DRTB01000225">
    <property type="protein sequence ID" value="HHE05013.1"/>
    <property type="molecule type" value="Genomic_DNA"/>
</dbReference>
<reference evidence="16" key="1">
    <citation type="journal article" date="2020" name="mSystems">
        <title>Genome- and Community-Level Interaction Insights into Carbon Utilization and Element Cycling Functions of Hydrothermarchaeota in Hydrothermal Sediment.</title>
        <authorList>
            <person name="Zhou Z."/>
            <person name="Liu Y."/>
            <person name="Xu W."/>
            <person name="Pan J."/>
            <person name="Luo Z.H."/>
            <person name="Li M."/>
        </authorList>
    </citation>
    <scope>NUCLEOTIDE SEQUENCE [LARGE SCALE GENOMIC DNA]</scope>
    <source>
        <strain evidence="16">HyVt-74</strain>
    </source>
</reference>
<keyword evidence="6 11" id="KW-0547">Nucleotide-binding</keyword>
<dbReference type="PRINTS" id="PR01243">
    <property type="entry name" value="NUCDPKINASE"/>
</dbReference>
<comment type="caution">
    <text evidence="16">The sequence shown here is derived from an EMBL/GenBank/DDBJ whole genome shotgun (WGS) entry which is preliminary data.</text>
</comment>
<feature type="domain" description="Nucleoside diphosphate kinase-like" evidence="15">
    <location>
        <begin position="1"/>
        <end position="136"/>
    </location>
</feature>
<dbReference type="PANTHER" id="PTHR46161:SF3">
    <property type="entry name" value="NUCLEOSIDE DIPHOSPHATE KINASE DDB_G0292928-RELATED"/>
    <property type="match status" value="1"/>
</dbReference>
<keyword evidence="5 11" id="KW-0479">Metal-binding</keyword>
<feature type="active site" description="Pros-phosphohistidine intermediate" evidence="11 12">
    <location>
        <position position="115"/>
    </location>
</feature>
<dbReference type="PROSITE" id="PS00469">
    <property type="entry name" value="NDPK"/>
    <property type="match status" value="1"/>
</dbReference>
<keyword evidence="4 11" id="KW-0808">Transferase</keyword>
<comment type="cofactor">
    <cofactor evidence="1 11">
        <name>Mg(2+)</name>
        <dbReference type="ChEBI" id="CHEBI:18420"/>
    </cofactor>
</comment>
<evidence type="ECO:0000256" key="8">
    <source>
        <dbReference type="ARBA" id="ARBA00022840"/>
    </source>
</evidence>
<dbReference type="GO" id="GO:0006183">
    <property type="term" value="P:GTP biosynthetic process"/>
    <property type="evidence" value="ECO:0007669"/>
    <property type="project" value="UniProtKB-UniRule"/>
</dbReference>
<proteinExistence type="inferred from homology"/>
<protein>
    <recommendedName>
        <fullName evidence="11 14">Nucleoside diphosphate kinase</fullName>
        <shortName evidence="11">NDK</shortName>
        <shortName evidence="11">NDP kinase</shortName>
        <ecNumber evidence="11 14">2.7.4.6</ecNumber>
    </recommendedName>
    <alternativeName>
        <fullName evidence="11">Nucleoside-2-P kinase</fullName>
    </alternativeName>
</protein>
<organism evidence="16">
    <name type="scientific">candidate division WOR-3 bacterium</name>
    <dbReference type="NCBI Taxonomy" id="2052148"/>
    <lineage>
        <taxon>Bacteria</taxon>
        <taxon>Bacteria division WOR-3</taxon>
    </lineage>
</organism>
<feature type="binding site" evidence="11 12">
    <location>
        <position position="91"/>
    </location>
    <ligand>
        <name>ATP</name>
        <dbReference type="ChEBI" id="CHEBI:30616"/>
    </ligand>
</feature>
<keyword evidence="7 11" id="KW-0418">Kinase</keyword>
<evidence type="ECO:0000256" key="14">
    <source>
        <dbReference type="RuleBase" id="RU004013"/>
    </source>
</evidence>
<gene>
    <name evidence="11" type="primary">ndk</name>
    <name evidence="16" type="ORF">ENL19_03000</name>
</gene>
<evidence type="ECO:0000256" key="4">
    <source>
        <dbReference type="ARBA" id="ARBA00022679"/>
    </source>
</evidence>
<dbReference type="Pfam" id="PF00334">
    <property type="entry name" value="NDK"/>
    <property type="match status" value="1"/>
</dbReference>
<comment type="catalytic activity">
    <reaction evidence="11">
        <text>a ribonucleoside 5'-diphosphate + ATP = a ribonucleoside 5'-triphosphate + ADP</text>
        <dbReference type="Rhea" id="RHEA:18113"/>
        <dbReference type="ChEBI" id="CHEBI:30616"/>
        <dbReference type="ChEBI" id="CHEBI:57930"/>
        <dbReference type="ChEBI" id="CHEBI:61557"/>
        <dbReference type="ChEBI" id="CHEBI:456216"/>
        <dbReference type="EC" id="2.7.4.6"/>
    </reaction>
</comment>
<dbReference type="AlphaFoldDB" id="A0A7C5HGG6"/>
<dbReference type="InterPro" id="IPR034907">
    <property type="entry name" value="NDK-like_dom"/>
</dbReference>
<dbReference type="SUPFAM" id="SSF54919">
    <property type="entry name" value="Nucleoside diphosphate kinase, NDK"/>
    <property type="match status" value="1"/>
</dbReference>
<dbReference type="GO" id="GO:0006228">
    <property type="term" value="P:UTP biosynthetic process"/>
    <property type="evidence" value="ECO:0007669"/>
    <property type="project" value="UniProtKB-UniRule"/>
</dbReference>
<dbReference type="CDD" id="cd04413">
    <property type="entry name" value="NDPk_I"/>
    <property type="match status" value="1"/>
</dbReference>
<dbReference type="Gene3D" id="3.30.70.141">
    <property type="entry name" value="Nucleoside diphosphate kinase-like domain"/>
    <property type="match status" value="1"/>
</dbReference>
<accession>A0A7C5HGG6</accession>
<dbReference type="PROSITE" id="PS51374">
    <property type="entry name" value="NDPK_LIKE"/>
    <property type="match status" value="1"/>
</dbReference>